<evidence type="ECO:0000313" key="3">
    <source>
        <dbReference type="Proteomes" id="UP001163096"/>
    </source>
</evidence>
<dbReference type="KEGG" id="mou:OU421_10465"/>
<evidence type="ECO:0000313" key="2">
    <source>
        <dbReference type="EMBL" id="WAI00831.1"/>
    </source>
</evidence>
<evidence type="ECO:0000256" key="1">
    <source>
        <dbReference type="SAM" id="MobiDB-lite"/>
    </source>
</evidence>
<accession>A0A9X9S3F4</accession>
<proteinExistence type="predicted"/>
<gene>
    <name evidence="2" type="ORF">OU421_10465</name>
</gene>
<dbReference type="GeneID" id="76835529"/>
<organism evidence="2 3">
    <name type="scientific">Methanogenium organophilum</name>
    <dbReference type="NCBI Taxonomy" id="2199"/>
    <lineage>
        <taxon>Archaea</taxon>
        <taxon>Methanobacteriati</taxon>
        <taxon>Methanobacteriota</taxon>
        <taxon>Stenosarchaea group</taxon>
        <taxon>Methanomicrobia</taxon>
        <taxon>Methanomicrobiales</taxon>
        <taxon>Methanomicrobiaceae</taxon>
        <taxon>Methanogenium</taxon>
    </lineage>
</organism>
<feature type="region of interest" description="Disordered" evidence="1">
    <location>
        <begin position="41"/>
        <end position="70"/>
    </location>
</feature>
<keyword evidence="3" id="KW-1185">Reference proteome</keyword>
<name>A0A9X9S3F4_METOG</name>
<dbReference type="RefSeq" id="WP_268186036.1">
    <property type="nucleotide sequence ID" value="NZ_CP113361.1"/>
</dbReference>
<dbReference type="EMBL" id="CP113361">
    <property type="protein sequence ID" value="WAI00831.1"/>
    <property type="molecule type" value="Genomic_DNA"/>
</dbReference>
<dbReference type="Proteomes" id="UP001163096">
    <property type="component" value="Chromosome"/>
</dbReference>
<feature type="compositionally biased region" description="Polar residues" evidence="1">
    <location>
        <begin position="41"/>
        <end position="57"/>
    </location>
</feature>
<reference evidence="2" key="1">
    <citation type="submission" date="2022-11" db="EMBL/GenBank/DDBJ databases">
        <title>Complete genome sequence of Methanogenium organophilum DSM 3596.</title>
        <authorList>
            <person name="Chen S.-C."/>
            <person name="Lai S.-J."/>
            <person name="You Y.-T."/>
        </authorList>
    </citation>
    <scope>NUCLEOTIDE SEQUENCE</scope>
    <source>
        <strain evidence="2">DSM 3596</strain>
    </source>
</reference>
<protein>
    <submittedName>
        <fullName evidence="2">Uncharacterized protein</fullName>
    </submittedName>
</protein>
<sequence length="70" mass="7675">MRDLSVPMTVITTFDALVQEIIDTNPFDCTAYVEKGGSQLTLSSVPRSGMTRKSSMRISRPTPSTPLPLM</sequence>
<dbReference type="AlphaFoldDB" id="A0A9X9S3F4"/>